<dbReference type="SMART" id="SM00382">
    <property type="entry name" value="AAA"/>
    <property type="match status" value="1"/>
</dbReference>
<reference evidence="9 10" key="1">
    <citation type="submission" date="2019-03" db="EMBL/GenBank/DDBJ databases">
        <title>Draft genome sequences of novel Actinobacteria.</title>
        <authorList>
            <person name="Sahin N."/>
            <person name="Ay H."/>
            <person name="Saygin H."/>
        </authorList>
    </citation>
    <scope>NUCLEOTIDE SEQUENCE [LARGE SCALE GENOMIC DNA]</scope>
    <source>
        <strain evidence="9 10">6K102</strain>
    </source>
</reference>
<dbReference type="InterPro" id="IPR003593">
    <property type="entry name" value="AAA+_ATPase"/>
</dbReference>
<dbReference type="PROSITE" id="PS00211">
    <property type="entry name" value="ABC_TRANSPORTER_1"/>
    <property type="match status" value="1"/>
</dbReference>
<dbReference type="InterPro" id="IPR050388">
    <property type="entry name" value="ABC_Ni/Peptide_Import"/>
</dbReference>
<dbReference type="Gene3D" id="3.40.50.300">
    <property type="entry name" value="P-loop containing nucleotide triphosphate hydrolases"/>
    <property type="match status" value="1"/>
</dbReference>
<dbReference type="InterPro" id="IPR027417">
    <property type="entry name" value="P-loop_NTPase"/>
</dbReference>
<comment type="caution">
    <text evidence="9">The sequence shown here is derived from an EMBL/GenBank/DDBJ whole genome shotgun (WGS) entry which is preliminary data.</text>
</comment>
<evidence type="ECO:0000256" key="3">
    <source>
        <dbReference type="ARBA" id="ARBA00022448"/>
    </source>
</evidence>
<comment type="subcellular location">
    <subcellularLocation>
        <location evidence="1">Cell membrane</location>
        <topology evidence="1">Peripheral membrane protein</topology>
    </subcellularLocation>
</comment>
<protein>
    <submittedName>
        <fullName evidence="9">ABC transporter ATP-binding protein</fullName>
    </submittedName>
</protein>
<gene>
    <name evidence="9" type="ORF">E1295_45355</name>
</gene>
<dbReference type="PANTHER" id="PTHR43297:SF2">
    <property type="entry name" value="DIPEPTIDE TRANSPORT ATP-BINDING PROTEIN DPPD"/>
    <property type="match status" value="1"/>
</dbReference>
<keyword evidence="3" id="KW-0813">Transport</keyword>
<dbReference type="InterPro" id="IPR013563">
    <property type="entry name" value="Oligopep_ABC_C"/>
</dbReference>
<feature type="domain" description="ABC transporter" evidence="8">
    <location>
        <begin position="5"/>
        <end position="261"/>
    </location>
</feature>
<evidence type="ECO:0000256" key="1">
    <source>
        <dbReference type="ARBA" id="ARBA00004202"/>
    </source>
</evidence>
<dbReference type="Pfam" id="PF00005">
    <property type="entry name" value="ABC_tran"/>
    <property type="match status" value="1"/>
</dbReference>
<evidence type="ECO:0000259" key="8">
    <source>
        <dbReference type="PROSITE" id="PS50893"/>
    </source>
</evidence>
<dbReference type="GO" id="GO:0005524">
    <property type="term" value="F:ATP binding"/>
    <property type="evidence" value="ECO:0007669"/>
    <property type="project" value="UniProtKB-KW"/>
</dbReference>
<dbReference type="Pfam" id="PF08352">
    <property type="entry name" value="oligo_HPY"/>
    <property type="match status" value="1"/>
</dbReference>
<keyword evidence="5" id="KW-0547">Nucleotide-binding</keyword>
<evidence type="ECO:0000256" key="6">
    <source>
        <dbReference type="ARBA" id="ARBA00022840"/>
    </source>
</evidence>
<dbReference type="AlphaFoldDB" id="A0A4R5E524"/>
<dbReference type="InterPro" id="IPR017871">
    <property type="entry name" value="ABC_transporter-like_CS"/>
</dbReference>
<keyword evidence="4" id="KW-1003">Cell membrane</keyword>
<keyword evidence="6 9" id="KW-0067">ATP-binding</keyword>
<dbReference type="SUPFAM" id="SSF52540">
    <property type="entry name" value="P-loop containing nucleoside triphosphate hydrolases"/>
    <property type="match status" value="1"/>
</dbReference>
<dbReference type="GO" id="GO:0016887">
    <property type="term" value="F:ATP hydrolysis activity"/>
    <property type="evidence" value="ECO:0007669"/>
    <property type="project" value="InterPro"/>
</dbReference>
<dbReference type="NCBIfam" id="TIGR01727">
    <property type="entry name" value="oligo_HPY"/>
    <property type="match status" value="1"/>
</dbReference>
<accession>A0A4R5E524</accession>
<dbReference type="InterPro" id="IPR003439">
    <property type="entry name" value="ABC_transporter-like_ATP-bd"/>
</dbReference>
<dbReference type="FunFam" id="3.40.50.300:FF:000016">
    <property type="entry name" value="Oligopeptide ABC transporter ATP-binding component"/>
    <property type="match status" value="1"/>
</dbReference>
<evidence type="ECO:0000256" key="5">
    <source>
        <dbReference type="ARBA" id="ARBA00022741"/>
    </source>
</evidence>
<proteinExistence type="inferred from homology"/>
<dbReference type="GO" id="GO:0015833">
    <property type="term" value="P:peptide transport"/>
    <property type="evidence" value="ECO:0007669"/>
    <property type="project" value="InterPro"/>
</dbReference>
<evidence type="ECO:0000256" key="7">
    <source>
        <dbReference type="ARBA" id="ARBA00023136"/>
    </source>
</evidence>
<evidence type="ECO:0000256" key="4">
    <source>
        <dbReference type="ARBA" id="ARBA00022475"/>
    </source>
</evidence>
<evidence type="ECO:0000256" key="2">
    <source>
        <dbReference type="ARBA" id="ARBA00005417"/>
    </source>
</evidence>
<keyword evidence="10" id="KW-1185">Reference proteome</keyword>
<dbReference type="EMBL" id="SMLD01000257">
    <property type="protein sequence ID" value="TDE24912.1"/>
    <property type="molecule type" value="Genomic_DNA"/>
</dbReference>
<organism evidence="9 10">
    <name type="scientific">Nonomuraea mesophila</name>
    <dbReference type="NCBI Taxonomy" id="2530382"/>
    <lineage>
        <taxon>Bacteria</taxon>
        <taxon>Bacillati</taxon>
        <taxon>Actinomycetota</taxon>
        <taxon>Actinomycetes</taxon>
        <taxon>Streptosporangiales</taxon>
        <taxon>Streptosporangiaceae</taxon>
        <taxon>Nonomuraea</taxon>
    </lineage>
</organism>
<dbReference type="RefSeq" id="WP_132641160.1">
    <property type="nucleotide sequence ID" value="NZ_SMLD01000257.1"/>
</dbReference>
<name>A0A4R5E524_9ACTN</name>
<dbReference type="CDD" id="cd03257">
    <property type="entry name" value="ABC_NikE_OppD_transporters"/>
    <property type="match status" value="1"/>
</dbReference>
<sequence length="342" mass="35691">MTHVLEVDGLSVAAGPAARRVPLVHDVSFRLRAGEALALVGESGSGKSMTALALLGLLPRGVAVTAGSVRLLEPGDRPPLDLVTAGTRTLADVRGRRVAMVFQDPMASLNPSITVGEQIAEVHRRHLGTGRAAAARQAVDLLGAVGIKEPGRRAGDYPHTFSGGMRQRAVIAMALACEPAVLIADEPTTALDVTIQAQILDLLVRMQDDLGMAMLLVTHDLGVVAGTCHRLAVMYAGRLVEEGGVGEVFDDPAHPYTAALLAAAPENAMRGHKPQAIPGTVPAPGEPPPGCAFSSRCAHTRPDPCDTAPVELVRTGARSVRCARSADLHRRGGLRRPAEATP</sequence>
<dbReference type="PANTHER" id="PTHR43297">
    <property type="entry name" value="OLIGOPEPTIDE TRANSPORT ATP-BINDING PROTEIN APPD"/>
    <property type="match status" value="1"/>
</dbReference>
<dbReference type="GO" id="GO:0005886">
    <property type="term" value="C:plasma membrane"/>
    <property type="evidence" value="ECO:0007669"/>
    <property type="project" value="UniProtKB-SubCell"/>
</dbReference>
<comment type="similarity">
    <text evidence="2">Belongs to the ABC transporter superfamily.</text>
</comment>
<keyword evidence="7" id="KW-0472">Membrane</keyword>
<evidence type="ECO:0000313" key="9">
    <source>
        <dbReference type="EMBL" id="TDE24912.1"/>
    </source>
</evidence>
<dbReference type="Proteomes" id="UP000295136">
    <property type="component" value="Unassembled WGS sequence"/>
</dbReference>
<dbReference type="PROSITE" id="PS50893">
    <property type="entry name" value="ABC_TRANSPORTER_2"/>
    <property type="match status" value="1"/>
</dbReference>
<evidence type="ECO:0000313" key="10">
    <source>
        <dbReference type="Proteomes" id="UP000295136"/>
    </source>
</evidence>